<dbReference type="OrthoDB" id="1261310at2"/>
<keyword evidence="1" id="KW-0472">Membrane</keyword>
<keyword evidence="3" id="KW-1185">Reference proteome</keyword>
<feature type="transmembrane region" description="Helical" evidence="1">
    <location>
        <begin position="6"/>
        <end position="33"/>
    </location>
</feature>
<protein>
    <submittedName>
        <fullName evidence="2">Uncharacterized protein</fullName>
    </submittedName>
</protein>
<proteinExistence type="predicted"/>
<dbReference type="RefSeq" id="WP_072886143.1">
    <property type="nucleotide sequence ID" value="NZ_FQVO01000019.1"/>
</dbReference>
<gene>
    <name evidence="2" type="ORF">SAMN05444408_11921</name>
</gene>
<evidence type="ECO:0000313" key="3">
    <source>
        <dbReference type="Proteomes" id="UP000184236"/>
    </source>
</evidence>
<evidence type="ECO:0000256" key="1">
    <source>
        <dbReference type="SAM" id="Phobius"/>
    </source>
</evidence>
<feature type="transmembrane region" description="Helical" evidence="1">
    <location>
        <begin position="42"/>
        <end position="66"/>
    </location>
</feature>
<reference evidence="3" key="1">
    <citation type="submission" date="2016-11" db="EMBL/GenBank/DDBJ databases">
        <authorList>
            <person name="Varghese N."/>
            <person name="Submissions S."/>
        </authorList>
    </citation>
    <scope>NUCLEOTIDE SEQUENCE [LARGE SCALE GENOMIC DNA]</scope>
    <source>
        <strain evidence="3">DSM 26898</strain>
    </source>
</reference>
<name>A0A1M5BGH5_9FLAO</name>
<feature type="transmembrane region" description="Helical" evidence="1">
    <location>
        <begin position="177"/>
        <end position="198"/>
    </location>
</feature>
<keyword evidence="1" id="KW-0812">Transmembrane</keyword>
<evidence type="ECO:0000313" key="2">
    <source>
        <dbReference type="EMBL" id="SHF41693.1"/>
    </source>
</evidence>
<dbReference type="STRING" id="1302685.SAMN05444408_11921"/>
<accession>A0A1M5BGH5</accession>
<organism evidence="2 3">
    <name type="scientific">Chryseobacterium takakiae</name>
    <dbReference type="NCBI Taxonomy" id="1302685"/>
    <lineage>
        <taxon>Bacteria</taxon>
        <taxon>Pseudomonadati</taxon>
        <taxon>Bacteroidota</taxon>
        <taxon>Flavobacteriia</taxon>
        <taxon>Flavobacteriales</taxon>
        <taxon>Weeksellaceae</taxon>
        <taxon>Chryseobacterium group</taxon>
        <taxon>Chryseobacterium</taxon>
    </lineage>
</organism>
<sequence>MGIGVSIILFIIAIGVLSFILGIIGSLITCFLVKKKRRRKILFAFIVPFLGLYTIYFCGIIGSVIVSEIKKVDAGIGDAWYVPLKNSRQLLFIDFPKEGYISNEETGQLLVSDIIEIEEKGDAIFGKISDNEYFYYNIQTDEIKKFDNESELIEINFGEKLRLTNAYEFYLTKYKDIAGNWFVMVGFISLTISLLVLYTTKKIMGI</sequence>
<keyword evidence="1" id="KW-1133">Transmembrane helix</keyword>
<dbReference type="AlphaFoldDB" id="A0A1M5BGH5"/>
<dbReference type="Proteomes" id="UP000184236">
    <property type="component" value="Unassembled WGS sequence"/>
</dbReference>
<dbReference type="EMBL" id="FQVO01000019">
    <property type="protein sequence ID" value="SHF41693.1"/>
    <property type="molecule type" value="Genomic_DNA"/>
</dbReference>